<evidence type="ECO:0000256" key="4">
    <source>
        <dbReference type="PIRSR" id="PIRSR005384-2"/>
    </source>
</evidence>
<dbReference type="PIRSF" id="PIRSF005384">
    <property type="entry name" value="RpiB_LacA_B"/>
    <property type="match status" value="1"/>
</dbReference>
<feature type="active site" description="Proton acceptor" evidence="3">
    <location>
        <position position="64"/>
    </location>
</feature>
<dbReference type="Proteomes" id="UP000824111">
    <property type="component" value="Unassembled WGS sequence"/>
</dbReference>
<name>A0A9D1LVC8_9FIRM</name>
<feature type="binding site" evidence="4">
    <location>
        <position position="98"/>
    </location>
    <ligand>
        <name>D-ribulose 5-phosphate</name>
        <dbReference type="ChEBI" id="CHEBI:58121"/>
    </ligand>
</feature>
<dbReference type="GO" id="GO:0004751">
    <property type="term" value="F:ribose-5-phosphate isomerase activity"/>
    <property type="evidence" value="ECO:0007669"/>
    <property type="project" value="UniProtKB-EC"/>
</dbReference>
<accession>A0A9D1LVC8</accession>
<dbReference type="InterPro" id="IPR036569">
    <property type="entry name" value="RpiB_LacA_LacB_sf"/>
</dbReference>
<dbReference type="Pfam" id="PF02502">
    <property type="entry name" value="LacAB_rpiB"/>
    <property type="match status" value="1"/>
</dbReference>
<dbReference type="EMBL" id="DVND01000128">
    <property type="protein sequence ID" value="HIU48684.1"/>
    <property type="molecule type" value="Genomic_DNA"/>
</dbReference>
<proteinExistence type="inferred from homology"/>
<comment type="caution">
    <text evidence="5">The sequence shown here is derived from an EMBL/GenBank/DDBJ whole genome shotgun (WGS) entry which is preliminary data.</text>
</comment>
<evidence type="ECO:0000256" key="2">
    <source>
        <dbReference type="ARBA" id="ARBA00023235"/>
    </source>
</evidence>
<dbReference type="NCBIfam" id="TIGR01120">
    <property type="entry name" value="rpiB"/>
    <property type="match status" value="1"/>
</dbReference>
<feature type="binding site" evidence="4">
    <location>
        <position position="135"/>
    </location>
    <ligand>
        <name>D-ribulose 5-phosphate</name>
        <dbReference type="ChEBI" id="CHEBI:58121"/>
    </ligand>
</feature>
<protein>
    <submittedName>
        <fullName evidence="5">Ribose 5-phosphate isomerase B</fullName>
        <ecNumber evidence="5">5.3.1.6</ecNumber>
    </submittedName>
</protein>
<dbReference type="EC" id="5.3.1.6" evidence="5"/>
<feature type="binding site" evidence="4">
    <location>
        <position position="131"/>
    </location>
    <ligand>
        <name>D-ribulose 5-phosphate</name>
        <dbReference type="ChEBI" id="CHEBI:58121"/>
    </ligand>
</feature>
<gene>
    <name evidence="5" type="primary">rpiB</name>
    <name evidence="5" type="ORF">IAB04_04925</name>
</gene>
<organism evidence="5 6">
    <name type="scientific">Candidatus Avimonoglobus intestinipullorum</name>
    <dbReference type="NCBI Taxonomy" id="2840699"/>
    <lineage>
        <taxon>Bacteria</taxon>
        <taxon>Bacillati</taxon>
        <taxon>Bacillota</taxon>
        <taxon>Clostridia</taxon>
        <taxon>Eubacteriales</taxon>
        <taxon>Candidatus Avimonoglobus</taxon>
    </lineage>
</organism>
<dbReference type="NCBIfam" id="TIGR00689">
    <property type="entry name" value="rpiB_lacA_lacB"/>
    <property type="match status" value="1"/>
</dbReference>
<reference evidence="5" key="1">
    <citation type="submission" date="2020-10" db="EMBL/GenBank/DDBJ databases">
        <authorList>
            <person name="Gilroy R."/>
        </authorList>
    </citation>
    <scope>NUCLEOTIDE SEQUENCE</scope>
    <source>
        <strain evidence="5">ChiSjej4B22-9803</strain>
    </source>
</reference>
<evidence type="ECO:0000313" key="5">
    <source>
        <dbReference type="EMBL" id="HIU48684.1"/>
    </source>
</evidence>
<comment type="similarity">
    <text evidence="1">Belongs to the LacAB/RpiB family.</text>
</comment>
<dbReference type="SUPFAM" id="SSF89623">
    <property type="entry name" value="Ribose/Galactose isomerase RpiB/AlsB"/>
    <property type="match status" value="1"/>
</dbReference>
<evidence type="ECO:0000313" key="6">
    <source>
        <dbReference type="Proteomes" id="UP000824111"/>
    </source>
</evidence>
<dbReference type="NCBIfam" id="NF004051">
    <property type="entry name" value="PRK05571.1"/>
    <property type="match status" value="1"/>
</dbReference>
<dbReference type="InterPro" id="IPR051812">
    <property type="entry name" value="SPI_LacAB/RpiB"/>
</dbReference>
<feature type="binding site" evidence="4">
    <location>
        <position position="108"/>
    </location>
    <ligand>
        <name>D-ribulose 5-phosphate</name>
        <dbReference type="ChEBI" id="CHEBI:58121"/>
    </ligand>
</feature>
<reference evidence="5" key="2">
    <citation type="journal article" date="2021" name="PeerJ">
        <title>Extensive microbial diversity within the chicken gut microbiome revealed by metagenomics and culture.</title>
        <authorList>
            <person name="Gilroy R."/>
            <person name="Ravi A."/>
            <person name="Getino M."/>
            <person name="Pursley I."/>
            <person name="Horton D.L."/>
            <person name="Alikhan N.F."/>
            <person name="Baker D."/>
            <person name="Gharbi K."/>
            <person name="Hall N."/>
            <person name="Watson M."/>
            <person name="Adriaenssens E.M."/>
            <person name="Foster-Nyarko E."/>
            <person name="Jarju S."/>
            <person name="Secka A."/>
            <person name="Antonio M."/>
            <person name="Oren A."/>
            <person name="Chaudhuri R.R."/>
            <person name="La Ragione R."/>
            <person name="Hildebrand F."/>
            <person name="Pallen M.J."/>
        </authorList>
    </citation>
    <scope>NUCLEOTIDE SEQUENCE</scope>
    <source>
        <strain evidence="5">ChiSjej4B22-9803</strain>
    </source>
</reference>
<keyword evidence="2 5" id="KW-0413">Isomerase</keyword>
<dbReference type="PANTHER" id="PTHR43732">
    <property type="entry name" value="RIBOSE 5-PHOSPHATE ISOMERASE-RELATED"/>
    <property type="match status" value="1"/>
</dbReference>
<sequence length="145" mass="15663">MLAIGSDHGGFELKTHVIRHLKEKGIEVRDFGCYDEASVDYPDIAEQVGNAVVSGACDRGILICGTGIGISIAANKIKGIRAAVCGDVYSAKMTKMHNDANILCLGGRVIGRELAFMIVDTWLETEYMGGRHAARLEKIKALELK</sequence>
<dbReference type="GO" id="GO:0005975">
    <property type="term" value="P:carbohydrate metabolic process"/>
    <property type="evidence" value="ECO:0007669"/>
    <property type="project" value="InterPro"/>
</dbReference>
<dbReference type="InterPro" id="IPR003500">
    <property type="entry name" value="RpiB_LacA_LacB"/>
</dbReference>
<feature type="active site" description="Proton donor" evidence="3">
    <location>
        <position position="97"/>
    </location>
</feature>
<dbReference type="InterPro" id="IPR004785">
    <property type="entry name" value="RpiB"/>
</dbReference>
<dbReference type="Gene3D" id="3.40.1400.10">
    <property type="entry name" value="Sugar-phosphate isomerase, RpiB/LacA/LacB"/>
    <property type="match status" value="1"/>
</dbReference>
<evidence type="ECO:0000256" key="3">
    <source>
        <dbReference type="PIRSR" id="PIRSR005384-1"/>
    </source>
</evidence>
<feature type="binding site" evidence="4">
    <location>
        <begin position="7"/>
        <end position="8"/>
    </location>
    <ligand>
        <name>D-ribulose 5-phosphate</name>
        <dbReference type="ChEBI" id="CHEBI:58121"/>
    </ligand>
</feature>
<evidence type="ECO:0000256" key="1">
    <source>
        <dbReference type="ARBA" id="ARBA00008754"/>
    </source>
</evidence>
<feature type="binding site" evidence="4">
    <location>
        <begin position="65"/>
        <end position="69"/>
    </location>
    <ligand>
        <name>D-ribulose 5-phosphate</name>
        <dbReference type="ChEBI" id="CHEBI:58121"/>
    </ligand>
</feature>
<dbReference type="AlphaFoldDB" id="A0A9D1LVC8"/>
<dbReference type="PANTHER" id="PTHR43732:SF1">
    <property type="entry name" value="RIBOSE 5-PHOSPHATE ISOMERASE"/>
    <property type="match status" value="1"/>
</dbReference>